<feature type="region of interest" description="Disordered" evidence="1">
    <location>
        <begin position="1"/>
        <end position="34"/>
    </location>
</feature>
<dbReference type="EMBL" id="RFFJ01000001">
    <property type="protein sequence ID" value="RMI46736.1"/>
    <property type="molecule type" value="Genomic_DNA"/>
</dbReference>
<reference evidence="2 3" key="1">
    <citation type="submission" date="2018-10" db="EMBL/GenBank/DDBJ databases">
        <title>Isolation, diversity and antifungal activity of actinobacteria from wheat.</title>
        <authorList>
            <person name="Han C."/>
        </authorList>
    </citation>
    <scope>NUCLEOTIDE SEQUENCE [LARGE SCALE GENOMIC DNA]</scope>
    <source>
        <strain evidence="2 3">NEAU-YY642</strain>
    </source>
</reference>
<dbReference type="Proteomes" id="UP000278673">
    <property type="component" value="Unassembled WGS sequence"/>
</dbReference>
<evidence type="ECO:0000256" key="1">
    <source>
        <dbReference type="SAM" id="MobiDB-lite"/>
    </source>
</evidence>
<gene>
    <name evidence="2" type="ORF">EBN88_00445</name>
</gene>
<proteinExistence type="predicted"/>
<dbReference type="RefSeq" id="WP_122181737.1">
    <property type="nucleotide sequence ID" value="NZ_RFFJ01000001.1"/>
</dbReference>
<organism evidence="2 3">
    <name type="scientific">Streptomyces triticirhizae</name>
    <dbReference type="NCBI Taxonomy" id="2483353"/>
    <lineage>
        <taxon>Bacteria</taxon>
        <taxon>Bacillati</taxon>
        <taxon>Actinomycetota</taxon>
        <taxon>Actinomycetes</taxon>
        <taxon>Kitasatosporales</taxon>
        <taxon>Streptomycetaceae</taxon>
        <taxon>Streptomyces</taxon>
    </lineage>
</organism>
<evidence type="ECO:0000313" key="2">
    <source>
        <dbReference type="EMBL" id="RMI46736.1"/>
    </source>
</evidence>
<name>A0A3M2MB86_9ACTN</name>
<feature type="compositionally biased region" description="Basic residues" evidence="1">
    <location>
        <begin position="1"/>
        <end position="11"/>
    </location>
</feature>
<comment type="caution">
    <text evidence="2">The sequence shown here is derived from an EMBL/GenBank/DDBJ whole genome shotgun (WGS) entry which is preliminary data.</text>
</comment>
<feature type="compositionally biased region" description="Low complexity" evidence="1">
    <location>
        <begin position="18"/>
        <end position="32"/>
    </location>
</feature>
<evidence type="ECO:0000313" key="3">
    <source>
        <dbReference type="Proteomes" id="UP000278673"/>
    </source>
</evidence>
<dbReference type="AlphaFoldDB" id="A0A3M2MB86"/>
<sequence length="140" mass="16073">MFNRLRRRVTHRPHEQEAVPGPAGAPPATTEPIPCPDTAKALGRGREVTHWVWDYPFELPLQQGILTCAACGARRDWLLLLHLATDEVSVRCRCTHQWVELQIPADWYRRHTGRICGYFTDAHHRDKSLGFDGTFAGIYW</sequence>
<keyword evidence="3" id="KW-1185">Reference proteome</keyword>
<protein>
    <submittedName>
        <fullName evidence="2">Uncharacterized protein</fullName>
    </submittedName>
</protein>
<accession>A0A3M2MB86</accession>